<dbReference type="GeneID" id="40314520"/>
<organism evidence="2 3">
    <name type="scientific">Trypanosoma conorhini</name>
    <dbReference type="NCBI Taxonomy" id="83891"/>
    <lineage>
        <taxon>Eukaryota</taxon>
        <taxon>Discoba</taxon>
        <taxon>Euglenozoa</taxon>
        <taxon>Kinetoplastea</taxon>
        <taxon>Metakinetoplastina</taxon>
        <taxon>Trypanosomatida</taxon>
        <taxon>Trypanosomatidae</taxon>
        <taxon>Trypanosoma</taxon>
    </lineage>
</organism>
<proteinExistence type="predicted"/>
<dbReference type="EMBL" id="MKKU01000026">
    <property type="protein sequence ID" value="RNF26827.1"/>
    <property type="molecule type" value="Genomic_DNA"/>
</dbReference>
<protein>
    <submittedName>
        <fullName evidence="2">Uncharacterized protein</fullName>
    </submittedName>
</protein>
<name>A0A422QA61_9TRYP</name>
<keyword evidence="3" id="KW-1185">Reference proteome</keyword>
<dbReference type="RefSeq" id="XP_029232033.1">
    <property type="nucleotide sequence ID" value="XM_029367848.1"/>
</dbReference>
<evidence type="ECO:0000313" key="3">
    <source>
        <dbReference type="Proteomes" id="UP000284403"/>
    </source>
</evidence>
<comment type="caution">
    <text evidence="2">The sequence shown here is derived from an EMBL/GenBank/DDBJ whole genome shotgun (WGS) entry which is preliminary data.</text>
</comment>
<gene>
    <name evidence="2" type="ORF">Tco025E_00909</name>
</gene>
<evidence type="ECO:0000256" key="1">
    <source>
        <dbReference type="SAM" id="MobiDB-lite"/>
    </source>
</evidence>
<dbReference type="AlphaFoldDB" id="A0A422QA61"/>
<evidence type="ECO:0000313" key="2">
    <source>
        <dbReference type="EMBL" id="RNF26827.1"/>
    </source>
</evidence>
<dbReference type="Proteomes" id="UP000284403">
    <property type="component" value="Unassembled WGS sequence"/>
</dbReference>
<sequence length="194" mass="19454">MLFVDSAFCGTPVAGKLASATVPPSFPFLIGSRIRRRKRVFRGPFGGESPCLTTGLEVTLGGVLVSPKKLSGGLVQGFAVSLLSVGLPRDEALSESPEPGNATDPTPSVGTIAEFPGRGPTGSAGCNSGFCGGDNLASGALAGDKDSDISLAPSSAVTTGISRNCCNKFLQLVLVPLDKMPVVGVVNAGSFGGA</sequence>
<accession>A0A422QA61</accession>
<reference evidence="2 3" key="1">
    <citation type="journal article" date="2018" name="BMC Genomics">
        <title>Genomic comparison of Trypanosoma conorhini and Trypanosoma rangeli to Trypanosoma cruzi strains of high and low virulence.</title>
        <authorList>
            <person name="Bradwell K.R."/>
            <person name="Koparde V.N."/>
            <person name="Matveyev A.V."/>
            <person name="Serrano M.G."/>
            <person name="Alves J.M."/>
            <person name="Parikh H."/>
            <person name="Huang B."/>
            <person name="Lee V."/>
            <person name="Espinosa-Alvarez O."/>
            <person name="Ortiz P.A."/>
            <person name="Costa-Martins A.G."/>
            <person name="Teixeira M.M."/>
            <person name="Buck G.A."/>
        </authorList>
    </citation>
    <scope>NUCLEOTIDE SEQUENCE [LARGE SCALE GENOMIC DNA]</scope>
    <source>
        <strain evidence="2 3">025E</strain>
    </source>
</reference>
<feature type="region of interest" description="Disordered" evidence="1">
    <location>
        <begin position="91"/>
        <end position="117"/>
    </location>
</feature>